<sequence>MKITTFMNLAYSLMVIATPVSAAGRCCSASCAVCLDGTQCSNSEECEGAGMPFARCCPRKLIVAEGEGEGEGKAEAKVEAGAEVYGGTDDSNI</sequence>
<reference evidence="2" key="1">
    <citation type="journal article" date="2021" name="Nat. Commun.">
        <title>Genetic determinants of endophytism in the Arabidopsis root mycobiome.</title>
        <authorList>
            <person name="Mesny F."/>
            <person name="Miyauchi S."/>
            <person name="Thiergart T."/>
            <person name="Pickel B."/>
            <person name="Atanasova L."/>
            <person name="Karlsson M."/>
            <person name="Huettel B."/>
            <person name="Barry K.W."/>
            <person name="Haridas S."/>
            <person name="Chen C."/>
            <person name="Bauer D."/>
            <person name="Andreopoulos W."/>
            <person name="Pangilinan J."/>
            <person name="LaButti K."/>
            <person name="Riley R."/>
            <person name="Lipzen A."/>
            <person name="Clum A."/>
            <person name="Drula E."/>
            <person name="Henrissat B."/>
            <person name="Kohler A."/>
            <person name="Grigoriev I.V."/>
            <person name="Martin F.M."/>
            <person name="Hacquard S."/>
        </authorList>
    </citation>
    <scope>NUCLEOTIDE SEQUENCE</scope>
    <source>
        <strain evidence="2">MPI-SDFR-AT-0068</strain>
    </source>
</reference>
<organism evidence="2 3">
    <name type="scientific">Fusarium tricinctum</name>
    <dbReference type="NCBI Taxonomy" id="61284"/>
    <lineage>
        <taxon>Eukaryota</taxon>
        <taxon>Fungi</taxon>
        <taxon>Dikarya</taxon>
        <taxon>Ascomycota</taxon>
        <taxon>Pezizomycotina</taxon>
        <taxon>Sordariomycetes</taxon>
        <taxon>Hypocreomycetidae</taxon>
        <taxon>Hypocreales</taxon>
        <taxon>Nectriaceae</taxon>
        <taxon>Fusarium</taxon>
        <taxon>Fusarium tricinctum species complex</taxon>
    </lineage>
</organism>
<dbReference type="EMBL" id="JAGPXF010000008">
    <property type="protein sequence ID" value="KAH7232825.1"/>
    <property type="molecule type" value="Genomic_DNA"/>
</dbReference>
<dbReference type="Proteomes" id="UP000813427">
    <property type="component" value="Unassembled WGS sequence"/>
</dbReference>
<evidence type="ECO:0000256" key="1">
    <source>
        <dbReference type="SAM" id="SignalP"/>
    </source>
</evidence>
<dbReference type="AlphaFoldDB" id="A0A8K0RK83"/>
<evidence type="ECO:0000313" key="2">
    <source>
        <dbReference type="EMBL" id="KAH7232825.1"/>
    </source>
</evidence>
<feature type="signal peptide" evidence="1">
    <location>
        <begin position="1"/>
        <end position="22"/>
    </location>
</feature>
<keyword evidence="1" id="KW-0732">Signal</keyword>
<feature type="chain" id="PRO_5035473364" evidence="1">
    <location>
        <begin position="23"/>
        <end position="93"/>
    </location>
</feature>
<protein>
    <submittedName>
        <fullName evidence="2">Uncharacterized protein</fullName>
    </submittedName>
</protein>
<evidence type="ECO:0000313" key="3">
    <source>
        <dbReference type="Proteomes" id="UP000813427"/>
    </source>
</evidence>
<comment type="caution">
    <text evidence="2">The sequence shown here is derived from an EMBL/GenBank/DDBJ whole genome shotgun (WGS) entry which is preliminary data.</text>
</comment>
<proteinExistence type="predicted"/>
<accession>A0A8K0RK83</accession>
<keyword evidence="3" id="KW-1185">Reference proteome</keyword>
<gene>
    <name evidence="2" type="ORF">BKA59DRAFT_517268</name>
</gene>
<name>A0A8K0RK83_9HYPO</name>